<evidence type="ECO:0000313" key="11">
    <source>
        <dbReference type="EMBL" id="MDR6225170.1"/>
    </source>
</evidence>
<dbReference type="PANTHER" id="PTHR43072">
    <property type="entry name" value="N-ACETYLTRANSFERASE"/>
    <property type="match status" value="1"/>
</dbReference>
<comment type="function">
    <text evidence="1 9">Catalyzes the acetylation of L-2,4-diaminobutyrate (DABA) to gamma-N-acetyl-alpha,gamma-diaminobutyric acid (ADABA) with acetyl coenzyme A.</text>
</comment>
<dbReference type="RefSeq" id="WP_309863454.1">
    <property type="nucleotide sequence ID" value="NZ_JAVDQG010000002.1"/>
</dbReference>
<dbReference type="GO" id="GO:0033816">
    <property type="term" value="F:diaminobutyrate acetyltransferase activity"/>
    <property type="evidence" value="ECO:0007669"/>
    <property type="project" value="UniProtKB-EC"/>
</dbReference>
<evidence type="ECO:0000313" key="12">
    <source>
        <dbReference type="Proteomes" id="UP001185012"/>
    </source>
</evidence>
<dbReference type="Proteomes" id="UP001185012">
    <property type="component" value="Unassembled WGS sequence"/>
</dbReference>
<reference evidence="11 12" key="1">
    <citation type="submission" date="2023-07" db="EMBL/GenBank/DDBJ databases">
        <title>Genomic Encyclopedia of Type Strains, Phase IV (KMG-IV): sequencing the most valuable type-strain genomes for metagenomic binning, comparative biology and taxonomic classification.</title>
        <authorList>
            <person name="Goeker M."/>
        </authorList>
    </citation>
    <scope>NUCLEOTIDE SEQUENCE [LARGE SCALE GENOMIC DNA]</scope>
    <source>
        <strain evidence="11 12">DSM 45903</strain>
    </source>
</reference>
<dbReference type="EMBL" id="JAVDQG010000002">
    <property type="protein sequence ID" value="MDR6225170.1"/>
    <property type="molecule type" value="Genomic_DNA"/>
</dbReference>
<proteinExistence type="inferred from homology"/>
<dbReference type="Gene3D" id="3.40.630.30">
    <property type="match status" value="1"/>
</dbReference>
<name>A0ABU1IK61_9BACL</name>
<dbReference type="EC" id="2.3.1.178" evidence="4 9"/>
<comment type="similarity">
    <text evidence="3 9">Belongs to the acetyltransferase family. EctA subfamily.</text>
</comment>
<evidence type="ECO:0000256" key="6">
    <source>
        <dbReference type="ARBA" id="ARBA00022679"/>
    </source>
</evidence>
<evidence type="ECO:0000256" key="4">
    <source>
        <dbReference type="ARBA" id="ARBA00012355"/>
    </source>
</evidence>
<dbReference type="PROSITE" id="PS51186">
    <property type="entry name" value="GNAT"/>
    <property type="match status" value="1"/>
</dbReference>
<evidence type="ECO:0000256" key="1">
    <source>
        <dbReference type="ARBA" id="ARBA00003741"/>
    </source>
</evidence>
<evidence type="ECO:0000256" key="8">
    <source>
        <dbReference type="ARBA" id="ARBA00048924"/>
    </source>
</evidence>
<dbReference type="InterPro" id="IPR012772">
    <property type="entry name" value="Ectoine_EctA"/>
</dbReference>
<keyword evidence="6 9" id="KW-0808">Transferase</keyword>
<dbReference type="InterPro" id="IPR000182">
    <property type="entry name" value="GNAT_dom"/>
</dbReference>
<organism evidence="11 12">
    <name type="scientific">Desmospora profundinema</name>
    <dbReference type="NCBI Taxonomy" id="1571184"/>
    <lineage>
        <taxon>Bacteria</taxon>
        <taxon>Bacillati</taxon>
        <taxon>Bacillota</taxon>
        <taxon>Bacilli</taxon>
        <taxon>Bacillales</taxon>
        <taxon>Thermoactinomycetaceae</taxon>
        <taxon>Desmospora</taxon>
    </lineage>
</organism>
<dbReference type="Pfam" id="PF00583">
    <property type="entry name" value="Acetyltransf_1"/>
    <property type="match status" value="1"/>
</dbReference>
<sequence length="172" mass="19504">MSSDGIRFRAPRKEDGPEVWRLIKKAGTLDLNSPYSYLMLCDMFSDTCAIAEEDETVVGFVSAFLLPDSPNTVFIWQVAVDPSQRGKGLGKQLLREVLNRNACKGVRFLEATVSPSNRPSQSLFRSLAREHRTACRTRERYSEELFPSSGHESEWTFRIGPLNKKESTEEVQ</sequence>
<gene>
    <name evidence="9" type="primary">ectA</name>
    <name evidence="11" type="ORF">JOE21_001161</name>
</gene>
<accession>A0ABU1IK61</accession>
<dbReference type="SUPFAM" id="SSF55729">
    <property type="entry name" value="Acyl-CoA N-acyltransferases (Nat)"/>
    <property type="match status" value="1"/>
</dbReference>
<evidence type="ECO:0000259" key="10">
    <source>
        <dbReference type="PROSITE" id="PS51186"/>
    </source>
</evidence>
<comment type="catalytic activity">
    <reaction evidence="8 9">
        <text>L-2,4-diaminobutanoate + acetyl-CoA = (2S)-4-acetamido-2-aminobutanoate + CoA + H(+)</text>
        <dbReference type="Rhea" id="RHEA:16901"/>
        <dbReference type="ChEBI" id="CHEBI:15378"/>
        <dbReference type="ChEBI" id="CHEBI:57287"/>
        <dbReference type="ChEBI" id="CHEBI:57288"/>
        <dbReference type="ChEBI" id="CHEBI:58761"/>
        <dbReference type="ChEBI" id="CHEBI:58929"/>
        <dbReference type="EC" id="2.3.1.178"/>
    </reaction>
</comment>
<comment type="caution">
    <text evidence="11">The sequence shown here is derived from an EMBL/GenBank/DDBJ whole genome shotgun (WGS) entry which is preliminary data.</text>
</comment>
<keyword evidence="7 9" id="KW-0012">Acyltransferase</keyword>
<evidence type="ECO:0000256" key="3">
    <source>
        <dbReference type="ARBA" id="ARBA00010712"/>
    </source>
</evidence>
<evidence type="ECO:0000256" key="7">
    <source>
        <dbReference type="ARBA" id="ARBA00023315"/>
    </source>
</evidence>
<evidence type="ECO:0000256" key="9">
    <source>
        <dbReference type="RuleBase" id="RU365045"/>
    </source>
</evidence>
<comment type="pathway">
    <text evidence="2 9">Amine and polyamine biosynthesis; ectoine biosynthesis; L-ectoine from L-aspartate 4-semialdehyde: step 2/3.</text>
</comment>
<dbReference type="InterPro" id="IPR016181">
    <property type="entry name" value="Acyl_CoA_acyltransferase"/>
</dbReference>
<keyword evidence="12" id="KW-1185">Reference proteome</keyword>
<evidence type="ECO:0000256" key="5">
    <source>
        <dbReference type="ARBA" id="ARBA00017935"/>
    </source>
</evidence>
<evidence type="ECO:0000256" key="2">
    <source>
        <dbReference type="ARBA" id="ARBA00004978"/>
    </source>
</evidence>
<protein>
    <recommendedName>
        <fullName evidence="5 9">L-2,4-diaminobutyric acid acetyltransferase</fullName>
        <shortName evidence="9">DABA acetyltransferase</shortName>
        <ecNumber evidence="4 9">2.3.1.178</ecNumber>
    </recommendedName>
</protein>
<feature type="domain" description="N-acetyltransferase" evidence="10">
    <location>
        <begin position="6"/>
        <end position="172"/>
    </location>
</feature>
<dbReference type="NCBIfam" id="TIGR02406">
    <property type="entry name" value="ectoine_EctA"/>
    <property type="match status" value="1"/>
</dbReference>
<dbReference type="CDD" id="cd04301">
    <property type="entry name" value="NAT_SF"/>
    <property type="match status" value="1"/>
</dbReference>